<feature type="domain" description="PRD" evidence="2">
    <location>
        <begin position="169"/>
        <end position="278"/>
    </location>
</feature>
<evidence type="ECO:0000256" key="1">
    <source>
        <dbReference type="ARBA" id="ARBA00022737"/>
    </source>
</evidence>
<dbReference type="SUPFAM" id="SSF50151">
    <property type="entry name" value="SacY-like RNA-binding domain"/>
    <property type="match status" value="1"/>
</dbReference>
<dbReference type="PANTHER" id="PTHR30185">
    <property type="entry name" value="CRYPTIC BETA-GLUCOSIDE BGL OPERON ANTITERMINATOR"/>
    <property type="match status" value="1"/>
</dbReference>
<keyword evidence="4" id="KW-1185">Reference proteome</keyword>
<name>A0A1E5KX35_9ENTE</name>
<accession>A0A1E5KX35</accession>
<evidence type="ECO:0000313" key="3">
    <source>
        <dbReference type="EMBL" id="OEH82413.1"/>
    </source>
</evidence>
<protein>
    <submittedName>
        <fullName evidence="3">Transcription antiterminator</fullName>
    </submittedName>
</protein>
<dbReference type="Pfam" id="PF00874">
    <property type="entry name" value="PRD"/>
    <property type="match status" value="2"/>
</dbReference>
<dbReference type="SUPFAM" id="SSF63520">
    <property type="entry name" value="PTS-regulatory domain, PRD"/>
    <property type="match status" value="2"/>
</dbReference>
<dbReference type="AlphaFoldDB" id="A0A1E5KX35"/>
<evidence type="ECO:0000313" key="4">
    <source>
        <dbReference type="Proteomes" id="UP000095256"/>
    </source>
</evidence>
<dbReference type="SMART" id="SM01061">
    <property type="entry name" value="CAT_RBD"/>
    <property type="match status" value="1"/>
</dbReference>
<gene>
    <name evidence="3" type="ORF">BCR26_02985</name>
</gene>
<dbReference type="InterPro" id="IPR004341">
    <property type="entry name" value="CAT_RNA-bd_dom"/>
</dbReference>
<dbReference type="Gene3D" id="1.10.1790.10">
    <property type="entry name" value="PRD domain"/>
    <property type="match status" value="2"/>
</dbReference>
<dbReference type="STRING" id="762845.BCR26_02985"/>
<dbReference type="InterPro" id="IPR050661">
    <property type="entry name" value="BglG_antiterminators"/>
</dbReference>
<dbReference type="RefSeq" id="WP_069698689.1">
    <property type="nucleotide sequence ID" value="NZ_JAGGMA010000001.1"/>
</dbReference>
<organism evidence="3 4">
    <name type="scientific">Enterococcus rivorum</name>
    <dbReference type="NCBI Taxonomy" id="762845"/>
    <lineage>
        <taxon>Bacteria</taxon>
        <taxon>Bacillati</taxon>
        <taxon>Bacillota</taxon>
        <taxon>Bacilli</taxon>
        <taxon>Lactobacillales</taxon>
        <taxon>Enterococcaceae</taxon>
        <taxon>Enterococcus</taxon>
    </lineage>
</organism>
<dbReference type="PROSITE" id="PS51372">
    <property type="entry name" value="PRD_2"/>
    <property type="match status" value="2"/>
</dbReference>
<dbReference type="InterPro" id="IPR011608">
    <property type="entry name" value="PRD"/>
</dbReference>
<dbReference type="OrthoDB" id="9813552at2"/>
<dbReference type="Pfam" id="PF03123">
    <property type="entry name" value="CAT_RBD"/>
    <property type="match status" value="1"/>
</dbReference>
<comment type="caution">
    <text evidence="3">The sequence shown here is derived from an EMBL/GenBank/DDBJ whole genome shotgun (WGS) entry which is preliminary data.</text>
</comment>
<feature type="domain" description="PRD" evidence="2">
    <location>
        <begin position="63"/>
        <end position="168"/>
    </location>
</feature>
<evidence type="ECO:0000259" key="2">
    <source>
        <dbReference type="PROSITE" id="PS51372"/>
    </source>
</evidence>
<keyword evidence="1" id="KW-0677">Repeat</keyword>
<proteinExistence type="predicted"/>
<dbReference type="PANTHER" id="PTHR30185:SF15">
    <property type="entry name" value="CRYPTIC BETA-GLUCOSIDE BGL OPERON ANTITERMINATOR"/>
    <property type="match status" value="1"/>
</dbReference>
<dbReference type="InterPro" id="IPR036634">
    <property type="entry name" value="PRD_sf"/>
</dbReference>
<dbReference type="Gene3D" id="2.30.24.10">
    <property type="entry name" value="CAT RNA-binding domain"/>
    <property type="match status" value="1"/>
</dbReference>
<sequence length="278" mass="32090">MLQLIKTLNNNIVLAKNEKNEEIVVFGTGIGFNRKKGELVDMKQVTKVFKSEPNSPAEVLLENISSDLLVTTEKIIQLGENRLKKKLSPSILFSLADHIRFAIERSESNLENDNPLQWEIPHLYFSEYEVGKEALTIITNELQIQLPMMEASFIALHFVNAQVDGQTMGETIQITQLTKNIVKIIQSLFGITLDKTTLNYSRFTTHLRYFIARQESADQLEVAMDTSLKEVIQERYMKSYACGLLIKEMLKREFHWIITEDELVYLVVHIERLIKENK</sequence>
<dbReference type="GO" id="GO:0006355">
    <property type="term" value="P:regulation of DNA-templated transcription"/>
    <property type="evidence" value="ECO:0007669"/>
    <property type="project" value="InterPro"/>
</dbReference>
<reference evidence="3 4" key="1">
    <citation type="submission" date="2016-09" db="EMBL/GenBank/DDBJ databases">
        <authorList>
            <person name="Capua I."/>
            <person name="De Benedictis P."/>
            <person name="Joannis T."/>
            <person name="Lombin L.H."/>
            <person name="Cattoli G."/>
        </authorList>
    </citation>
    <scope>NUCLEOTIDE SEQUENCE [LARGE SCALE GENOMIC DNA]</scope>
    <source>
        <strain evidence="3 4">LMG 25899</strain>
    </source>
</reference>
<dbReference type="Proteomes" id="UP000095256">
    <property type="component" value="Unassembled WGS sequence"/>
</dbReference>
<dbReference type="EMBL" id="MIEK01000023">
    <property type="protein sequence ID" value="OEH82413.1"/>
    <property type="molecule type" value="Genomic_DNA"/>
</dbReference>
<dbReference type="InterPro" id="IPR036650">
    <property type="entry name" value="CAT_RNA-bd_dom_sf"/>
</dbReference>
<dbReference type="GO" id="GO:0003723">
    <property type="term" value="F:RNA binding"/>
    <property type="evidence" value="ECO:0007669"/>
    <property type="project" value="InterPro"/>
</dbReference>